<evidence type="ECO:0000256" key="5">
    <source>
        <dbReference type="ARBA" id="ARBA00023033"/>
    </source>
</evidence>
<evidence type="ECO:0000256" key="3">
    <source>
        <dbReference type="ARBA" id="ARBA00022827"/>
    </source>
</evidence>
<keyword evidence="5" id="KW-0503">Monooxygenase</keyword>
<sequence length="473" mass="51835">MKIAIIGGGIAGCAVYLELQKHLPKPHEVKQHEIVIYEPYDMDIDTTAERRSADITHSSTLLVGGGLGVAPNGLRVLRRLDEGLLKDVVRGGYVTATSNMKNKDSWPLLSMSSSCAEGVTQDGRSLHMVATSRHAFWRALCTRIPPHDIINKRISRVFANPNGRNIVEFADGSPSVEADLIIGADGVKSTVKKALFPDDEGDSYPPHYEGLVGVGGFVPSAEIQGLVEPGSMNFIFGGNGFFGYFFSESAKSAPNRDSPYHVSEPGESLAWWSTYEVEECPDRQTLDMVDVTRQLRERHADWTEPVVQKIIGSLHVENMYPTWTAPTLPTWERDGVVLIGDAAHALPPTSGQGSSQALEDAEALALFLAQSMHGICGNGSKVAAGTQKQAIIAATRSYMAIRQPRVREILDFARKTQNNKRQMGRIKEYSMYAFMKLMPGITGLFPNLMANPIRKVNAYDVAEYVAQYIATGH</sequence>
<dbReference type="Proteomes" id="UP001148299">
    <property type="component" value="Unassembled WGS sequence"/>
</dbReference>
<evidence type="ECO:0000256" key="4">
    <source>
        <dbReference type="ARBA" id="ARBA00023002"/>
    </source>
</evidence>
<name>A0A9W9R8X9_PENBR</name>
<gene>
    <name evidence="7" type="ORF">N7541_005928</name>
</gene>
<dbReference type="AlphaFoldDB" id="A0A9W9R8X9"/>
<dbReference type="InterPro" id="IPR050493">
    <property type="entry name" value="FAD-dep_Monooxygenase_BioMet"/>
</dbReference>
<evidence type="ECO:0000256" key="1">
    <source>
        <dbReference type="ARBA" id="ARBA00007992"/>
    </source>
</evidence>
<dbReference type="GO" id="GO:0071949">
    <property type="term" value="F:FAD binding"/>
    <property type="evidence" value="ECO:0007669"/>
    <property type="project" value="InterPro"/>
</dbReference>
<dbReference type="EMBL" id="JAPZBR010000004">
    <property type="protein sequence ID" value="KAJ5354884.1"/>
    <property type="molecule type" value="Genomic_DNA"/>
</dbReference>
<dbReference type="PRINTS" id="PR00420">
    <property type="entry name" value="RNGMNOXGNASE"/>
</dbReference>
<organism evidence="7 8">
    <name type="scientific">Penicillium brevicompactum</name>
    <dbReference type="NCBI Taxonomy" id="5074"/>
    <lineage>
        <taxon>Eukaryota</taxon>
        <taxon>Fungi</taxon>
        <taxon>Dikarya</taxon>
        <taxon>Ascomycota</taxon>
        <taxon>Pezizomycotina</taxon>
        <taxon>Eurotiomycetes</taxon>
        <taxon>Eurotiomycetidae</taxon>
        <taxon>Eurotiales</taxon>
        <taxon>Aspergillaceae</taxon>
        <taxon>Penicillium</taxon>
    </lineage>
</organism>
<evidence type="ECO:0000259" key="6">
    <source>
        <dbReference type="Pfam" id="PF01494"/>
    </source>
</evidence>
<evidence type="ECO:0000313" key="8">
    <source>
        <dbReference type="Proteomes" id="UP001148299"/>
    </source>
</evidence>
<keyword evidence="2" id="KW-0285">Flavoprotein</keyword>
<keyword evidence="3" id="KW-0274">FAD</keyword>
<dbReference type="Pfam" id="PF01494">
    <property type="entry name" value="FAD_binding_3"/>
    <property type="match status" value="1"/>
</dbReference>
<reference evidence="7" key="1">
    <citation type="submission" date="2022-12" db="EMBL/GenBank/DDBJ databases">
        <authorList>
            <person name="Petersen C."/>
        </authorList>
    </citation>
    <scope>NUCLEOTIDE SEQUENCE</scope>
    <source>
        <strain evidence="7">IBT 35675</strain>
    </source>
</reference>
<evidence type="ECO:0000313" key="7">
    <source>
        <dbReference type="EMBL" id="KAJ5354884.1"/>
    </source>
</evidence>
<accession>A0A9W9R8X9</accession>
<dbReference type="GO" id="GO:0004497">
    <property type="term" value="F:monooxygenase activity"/>
    <property type="evidence" value="ECO:0007669"/>
    <property type="project" value="UniProtKB-KW"/>
</dbReference>
<dbReference type="SUPFAM" id="SSF51905">
    <property type="entry name" value="FAD/NAD(P)-binding domain"/>
    <property type="match status" value="1"/>
</dbReference>
<keyword evidence="8" id="KW-1185">Reference proteome</keyword>
<dbReference type="InterPro" id="IPR036188">
    <property type="entry name" value="FAD/NAD-bd_sf"/>
</dbReference>
<dbReference type="PANTHER" id="PTHR13789:SF309">
    <property type="entry name" value="PUTATIVE (AFU_ORTHOLOGUE AFUA_6G14510)-RELATED"/>
    <property type="match status" value="1"/>
</dbReference>
<comment type="caution">
    <text evidence="7">The sequence shown here is derived from an EMBL/GenBank/DDBJ whole genome shotgun (WGS) entry which is preliminary data.</text>
</comment>
<evidence type="ECO:0000256" key="2">
    <source>
        <dbReference type="ARBA" id="ARBA00022630"/>
    </source>
</evidence>
<reference evidence="7" key="2">
    <citation type="journal article" date="2023" name="IMA Fungus">
        <title>Comparative genomic study of the Penicillium genus elucidates a diverse pangenome and 15 lateral gene transfer events.</title>
        <authorList>
            <person name="Petersen C."/>
            <person name="Sorensen T."/>
            <person name="Nielsen M.R."/>
            <person name="Sondergaard T.E."/>
            <person name="Sorensen J.L."/>
            <person name="Fitzpatrick D.A."/>
            <person name="Frisvad J.C."/>
            <person name="Nielsen K.L."/>
        </authorList>
    </citation>
    <scope>NUCLEOTIDE SEQUENCE</scope>
    <source>
        <strain evidence="7">IBT 35675</strain>
    </source>
</reference>
<dbReference type="Gene3D" id="3.50.50.60">
    <property type="entry name" value="FAD/NAD(P)-binding domain"/>
    <property type="match status" value="1"/>
</dbReference>
<comment type="similarity">
    <text evidence="1">Belongs to the paxM FAD-dependent monooxygenase family.</text>
</comment>
<dbReference type="PANTHER" id="PTHR13789">
    <property type="entry name" value="MONOOXYGENASE"/>
    <property type="match status" value="1"/>
</dbReference>
<proteinExistence type="inferred from homology"/>
<feature type="domain" description="FAD-binding" evidence="6">
    <location>
        <begin position="174"/>
        <end position="374"/>
    </location>
</feature>
<dbReference type="InterPro" id="IPR002938">
    <property type="entry name" value="FAD-bd"/>
</dbReference>
<protein>
    <recommendedName>
        <fullName evidence="6">FAD-binding domain-containing protein</fullName>
    </recommendedName>
</protein>
<keyword evidence="4" id="KW-0560">Oxidoreductase</keyword>